<dbReference type="AlphaFoldDB" id="A0AA86M4H3"/>
<sequence length="79" mass="8649">MSMHIILKIIGIDDFDFLCGSIHWVNVMGQEIALSVKEMWVINSGKGENRSGIPRELAVDENETTAPAQTARGSPHTAL</sequence>
<evidence type="ECO:0000256" key="1">
    <source>
        <dbReference type="SAM" id="MobiDB-lite"/>
    </source>
</evidence>
<accession>A0AA86M4H3</accession>
<name>A0AA86M4H3_9ENTR</name>
<gene>
    <name evidence="2" type="ORF">ENKO_04890</name>
</gene>
<organism evidence="2 3">
    <name type="scientific">Enterobacter kobei</name>
    <dbReference type="NCBI Taxonomy" id="208224"/>
    <lineage>
        <taxon>Bacteria</taxon>
        <taxon>Pseudomonadati</taxon>
        <taxon>Pseudomonadota</taxon>
        <taxon>Gammaproteobacteria</taxon>
        <taxon>Enterobacterales</taxon>
        <taxon>Enterobacteriaceae</taxon>
        <taxon>Enterobacter</taxon>
        <taxon>Enterobacter cloacae complex</taxon>
    </lineage>
</organism>
<dbReference type="EMBL" id="AP024590">
    <property type="protein sequence ID" value="BCU53895.1"/>
    <property type="molecule type" value="Genomic_DNA"/>
</dbReference>
<evidence type="ECO:0000313" key="2">
    <source>
        <dbReference type="EMBL" id="BCU53895.1"/>
    </source>
</evidence>
<dbReference type="Proteomes" id="UP000682928">
    <property type="component" value="Chromosome"/>
</dbReference>
<evidence type="ECO:0000313" key="3">
    <source>
        <dbReference type="Proteomes" id="UP000682928"/>
    </source>
</evidence>
<reference evidence="2" key="1">
    <citation type="submission" date="2021-04" db="EMBL/GenBank/DDBJ databases">
        <title>Difference and commonality of drug resistance evolution in various bacteria. and drug sensitivity profiles.</title>
        <authorList>
            <person name="Maeda T."/>
            <person name="Shibai A."/>
            <person name="Kawada K."/>
            <person name="Kotani H."/>
            <person name="Tarusawa Y."/>
            <person name="Tanabe K."/>
            <person name="Furusawa C."/>
        </authorList>
    </citation>
    <scope>NUCLEOTIDE SEQUENCE</scope>
    <source>
        <strain evidence="2">JCM 8580</strain>
    </source>
</reference>
<feature type="region of interest" description="Disordered" evidence="1">
    <location>
        <begin position="48"/>
        <end position="79"/>
    </location>
</feature>
<proteinExistence type="predicted"/>
<protein>
    <submittedName>
        <fullName evidence="2">Uncharacterized protein</fullName>
    </submittedName>
</protein>